<comment type="subcellular location">
    <subcellularLocation>
        <location evidence="1 7">Cell outer membrane</location>
        <topology evidence="1 7">Multi-pass membrane protein</topology>
    </subcellularLocation>
</comment>
<evidence type="ECO:0000256" key="5">
    <source>
        <dbReference type="ARBA" id="ARBA00023136"/>
    </source>
</evidence>
<dbReference type="InterPro" id="IPR041700">
    <property type="entry name" value="OMP_b-brl_3"/>
</dbReference>
<evidence type="ECO:0000256" key="10">
    <source>
        <dbReference type="SAM" id="SignalP"/>
    </source>
</evidence>
<feature type="short sequence motif" description="TonB box" evidence="8">
    <location>
        <begin position="108"/>
        <end position="114"/>
    </location>
</feature>
<dbReference type="SUPFAM" id="SSF56935">
    <property type="entry name" value="Porins"/>
    <property type="match status" value="1"/>
</dbReference>
<keyword evidence="6 7" id="KW-0998">Cell outer membrane</keyword>
<keyword evidence="2 7" id="KW-0813">Transport</keyword>
<evidence type="ECO:0000313" key="13">
    <source>
        <dbReference type="EMBL" id="PSJ38988.1"/>
    </source>
</evidence>
<evidence type="ECO:0000256" key="9">
    <source>
        <dbReference type="SAM" id="MobiDB-lite"/>
    </source>
</evidence>
<dbReference type="RefSeq" id="WP_106514186.1">
    <property type="nucleotide sequence ID" value="NZ_PXYI01000005.1"/>
</dbReference>
<dbReference type="Pfam" id="PF14905">
    <property type="entry name" value="OMP_b-brl_3"/>
    <property type="match status" value="1"/>
</dbReference>
<evidence type="ECO:0000256" key="6">
    <source>
        <dbReference type="ARBA" id="ARBA00023237"/>
    </source>
</evidence>
<name>A0A2P7QLZ6_9SPHN</name>
<dbReference type="InterPro" id="IPR039426">
    <property type="entry name" value="TonB-dep_rcpt-like"/>
</dbReference>
<protein>
    <submittedName>
        <fullName evidence="13">TonB-dependent receptor</fullName>
    </submittedName>
</protein>
<comment type="caution">
    <text evidence="13">The sequence shown here is derived from an EMBL/GenBank/DDBJ whole genome shotgun (WGS) entry which is preliminary data.</text>
</comment>
<comment type="similarity">
    <text evidence="7">Belongs to the TonB-dependent receptor family.</text>
</comment>
<evidence type="ECO:0000256" key="3">
    <source>
        <dbReference type="ARBA" id="ARBA00022452"/>
    </source>
</evidence>
<feature type="chain" id="PRO_5015181578" evidence="10">
    <location>
        <begin position="34"/>
        <end position="1068"/>
    </location>
</feature>
<dbReference type="NCBIfam" id="TIGR01782">
    <property type="entry name" value="TonB-Xanth-Caul"/>
    <property type="match status" value="1"/>
</dbReference>
<feature type="compositionally biased region" description="Polar residues" evidence="9">
    <location>
        <begin position="54"/>
        <end position="73"/>
    </location>
</feature>
<dbReference type="GO" id="GO:0009279">
    <property type="term" value="C:cell outer membrane"/>
    <property type="evidence" value="ECO:0007669"/>
    <property type="project" value="UniProtKB-SubCell"/>
</dbReference>
<evidence type="ECO:0000313" key="14">
    <source>
        <dbReference type="Proteomes" id="UP000241167"/>
    </source>
</evidence>
<evidence type="ECO:0000256" key="1">
    <source>
        <dbReference type="ARBA" id="ARBA00004571"/>
    </source>
</evidence>
<evidence type="ECO:0000256" key="8">
    <source>
        <dbReference type="PROSITE-ProRule" id="PRU10143"/>
    </source>
</evidence>
<feature type="signal peptide" evidence="10">
    <location>
        <begin position="1"/>
        <end position="33"/>
    </location>
</feature>
<dbReference type="InterPro" id="IPR012910">
    <property type="entry name" value="Plug_dom"/>
</dbReference>
<dbReference type="OrthoDB" id="5476657at2"/>
<keyword evidence="8" id="KW-0798">TonB box</keyword>
<dbReference type="InterPro" id="IPR036942">
    <property type="entry name" value="Beta-barrel_TonB_sf"/>
</dbReference>
<keyword evidence="10" id="KW-0732">Signal</keyword>
<keyword evidence="3 7" id="KW-1134">Transmembrane beta strand</keyword>
<dbReference type="InterPro" id="IPR010104">
    <property type="entry name" value="TonB_rcpt_bac"/>
</dbReference>
<dbReference type="Gene3D" id="2.40.170.20">
    <property type="entry name" value="TonB-dependent receptor, beta-barrel domain"/>
    <property type="match status" value="1"/>
</dbReference>
<feature type="domain" description="TonB-dependent receptor plug" evidence="11">
    <location>
        <begin position="125"/>
        <end position="229"/>
    </location>
</feature>
<accession>A0A2P7QLZ6</accession>
<dbReference type="AlphaFoldDB" id="A0A2P7QLZ6"/>
<reference evidence="13 14" key="1">
    <citation type="submission" date="2018-03" db="EMBL/GenBank/DDBJ databases">
        <title>The draft genome of Sphingosinicella sp. GL-C-18.</title>
        <authorList>
            <person name="Liu L."/>
            <person name="Li L."/>
            <person name="Liang L."/>
            <person name="Zhang X."/>
            <person name="Wang T."/>
        </authorList>
    </citation>
    <scope>NUCLEOTIDE SEQUENCE [LARGE SCALE GENOMIC DNA]</scope>
    <source>
        <strain evidence="13 14">GL-C-18</strain>
    </source>
</reference>
<feature type="domain" description="Outer membrane protein beta-barrel" evidence="12">
    <location>
        <begin position="722"/>
        <end position="1005"/>
    </location>
</feature>
<dbReference type="Proteomes" id="UP000241167">
    <property type="component" value="Unassembled WGS sequence"/>
</dbReference>
<dbReference type="EMBL" id="PXYI01000005">
    <property type="protein sequence ID" value="PSJ38988.1"/>
    <property type="molecule type" value="Genomic_DNA"/>
</dbReference>
<keyword evidence="14" id="KW-1185">Reference proteome</keyword>
<dbReference type="PROSITE" id="PS00430">
    <property type="entry name" value="TONB_DEPENDENT_REC_1"/>
    <property type="match status" value="1"/>
</dbReference>
<evidence type="ECO:0000256" key="2">
    <source>
        <dbReference type="ARBA" id="ARBA00022448"/>
    </source>
</evidence>
<dbReference type="PANTHER" id="PTHR40980">
    <property type="entry name" value="PLUG DOMAIN-CONTAINING PROTEIN"/>
    <property type="match status" value="1"/>
</dbReference>
<evidence type="ECO:0000259" key="11">
    <source>
        <dbReference type="Pfam" id="PF07715"/>
    </source>
</evidence>
<dbReference type="InterPro" id="IPR037066">
    <property type="entry name" value="Plug_dom_sf"/>
</dbReference>
<sequence>MTEFRTGRGRALLTTSRVAIGVAAMTLAAPAFAQGAGTAQPAPTPRPQPGQPEIVQQPNTAPVEQGSTTSSQPRPDEANEQIADPANEATNVTEAQAGPTAGAAADESIVVTGTRASLQGAIARKKNAGTQVDSIVAEDIASFPDKNIGEALQRVTGVQLSRVEGEGSQVSIRGVEPDLNRVEINGASVLGSAGGRGGDFRELASELVKSIDVFKGFTADMTEGGVGGTVSIQTRRPLELRDPLLAITASMQNLETLDKWRPRGNITAGTKLLDGRLGFLVNLTYDKVDTRSDFQRNTEWRRFSADATQTDLNNDNKKITENANFANITTPQGCNAVPVSAGAGATRADCLVQFAEFVPGIPRYSSWERNDERISGVATIQYQVTDRLDVYAEYQRNSRKVRTIDNNFAVDVQAFGRIDSANNCATCTIDDAGNLIGFTTAPTGSFNAAGTGSGAGSIFSVQFRDFIQKITTDYKQVGFNYDGEGFRLSGFGVLSKGKTWNDTNSIVLNGTIPSIRVELDPESGNPRFGFPANADPSDIATYLTPTGVTGAVRPIVAEYQYRPDEIDTKENQFKIDGDFDVDSSFLKLIEIGAQYRTSSILRYGGGINSTGSEVPNAQGVIVPTPYITARAQLGTTDTRLVPTANGSQVGTQQISPATLARFLQGSTDFLPYTFFPAGDRTGLPDTWLRPNFTDIGSYFDQTYANHDRLREVNGVPQIPTQDVDEKIYAAYLKGNFDFEVAGMPVNGNLGVRYVRTEDTSTGFVRTILPGQSTAVSADFITISNSYEDWLPSANFSIGLIPNELILFAGASKVLARPRLGNLAPNITCNIGDVVAETQNNCTAGNPDLEPYRANQFDLSLSWYPNRDTLISAAAFYKNIQTFVIENVSTFDIDLFGTGELFDLRRPENGRGAKIKGLELTAQTAFTFLPTPFDGFGIQANYTYSDAKDVGLLNQLTGEELPYPFLSKHSYNLVAYYDKDWLNVRVAYNGRSDYLRASSERSGNAVFNDGTGYLDAKLTLRFPGFYGASFFVEGKNLTKETERQTSGDIRMTNYEYSGRRFYAGASFKF</sequence>
<proteinExistence type="inferred from homology"/>
<dbReference type="Pfam" id="PF07715">
    <property type="entry name" value="Plug"/>
    <property type="match status" value="1"/>
</dbReference>
<feature type="region of interest" description="Disordered" evidence="9">
    <location>
        <begin position="35"/>
        <end position="79"/>
    </location>
</feature>
<dbReference type="PROSITE" id="PS52016">
    <property type="entry name" value="TONB_DEPENDENT_REC_3"/>
    <property type="match status" value="1"/>
</dbReference>
<organism evidence="13 14">
    <name type="scientific">Allosphingosinicella deserti</name>
    <dbReference type="NCBI Taxonomy" id="2116704"/>
    <lineage>
        <taxon>Bacteria</taxon>
        <taxon>Pseudomonadati</taxon>
        <taxon>Pseudomonadota</taxon>
        <taxon>Alphaproteobacteria</taxon>
        <taxon>Sphingomonadales</taxon>
        <taxon>Sphingomonadaceae</taxon>
        <taxon>Allosphingosinicella</taxon>
    </lineage>
</organism>
<dbReference type="PANTHER" id="PTHR40980:SF3">
    <property type="entry name" value="TONB-DEPENDENT RECEPTOR-LIKE BETA-BARREL DOMAIN-CONTAINING PROTEIN"/>
    <property type="match status" value="1"/>
</dbReference>
<keyword evidence="5 7" id="KW-0472">Membrane</keyword>
<keyword evidence="13" id="KW-0675">Receptor</keyword>
<evidence type="ECO:0000256" key="7">
    <source>
        <dbReference type="PROSITE-ProRule" id="PRU01360"/>
    </source>
</evidence>
<evidence type="ECO:0000259" key="12">
    <source>
        <dbReference type="Pfam" id="PF14905"/>
    </source>
</evidence>
<keyword evidence="4 7" id="KW-0812">Transmembrane</keyword>
<gene>
    <name evidence="13" type="ORF">C7I55_16940</name>
</gene>
<dbReference type="Gene3D" id="2.170.130.10">
    <property type="entry name" value="TonB-dependent receptor, plug domain"/>
    <property type="match status" value="1"/>
</dbReference>
<evidence type="ECO:0000256" key="4">
    <source>
        <dbReference type="ARBA" id="ARBA00022692"/>
    </source>
</evidence>
<dbReference type="InterPro" id="IPR010916">
    <property type="entry name" value="TonB_box_CS"/>
</dbReference>